<proteinExistence type="predicted"/>
<reference evidence="2 3" key="1">
    <citation type="submission" date="2013-08" db="EMBL/GenBank/DDBJ databases">
        <authorList>
            <person name="Huang J."/>
            <person name="Wang G."/>
        </authorList>
    </citation>
    <scope>NUCLEOTIDE SEQUENCE [LARGE SCALE GENOMIC DNA]</scope>
    <source>
        <strain evidence="2 3">JSM 072002</strain>
    </source>
</reference>
<gene>
    <name evidence="2" type="ORF">N784_13570</name>
</gene>
<keyword evidence="3" id="KW-1185">Reference proteome</keyword>
<dbReference type="InterPro" id="IPR000182">
    <property type="entry name" value="GNAT_dom"/>
</dbReference>
<dbReference type="eggNOG" id="COG0456">
    <property type="taxonomic scope" value="Bacteria"/>
</dbReference>
<comment type="caution">
    <text evidence="2">The sequence shown here is derived from an EMBL/GenBank/DDBJ whole genome shotgun (WGS) entry which is preliminary data.</text>
</comment>
<protein>
    <recommendedName>
        <fullName evidence="1">N-acetyltransferase domain-containing protein</fullName>
    </recommendedName>
</protein>
<evidence type="ECO:0000313" key="3">
    <source>
        <dbReference type="Proteomes" id="UP000030401"/>
    </source>
</evidence>
<dbReference type="PROSITE" id="PS51186">
    <property type="entry name" value="GNAT"/>
    <property type="match status" value="1"/>
</dbReference>
<dbReference type="AlphaFoldDB" id="A0A0A5FWY8"/>
<evidence type="ECO:0000313" key="2">
    <source>
        <dbReference type="EMBL" id="KGX84424.1"/>
    </source>
</evidence>
<dbReference type="Proteomes" id="UP000030401">
    <property type="component" value="Unassembled WGS sequence"/>
</dbReference>
<dbReference type="InterPro" id="IPR016181">
    <property type="entry name" value="Acyl_CoA_acyltransferase"/>
</dbReference>
<dbReference type="RefSeq" id="WP_052127374.1">
    <property type="nucleotide sequence ID" value="NZ_AVPG01000039.1"/>
</dbReference>
<feature type="domain" description="N-acetyltransferase" evidence="1">
    <location>
        <begin position="5"/>
        <end position="154"/>
    </location>
</feature>
<sequence length="280" mass="33080">MNGVLHVRKLRMDDLKVLKQMETNIDDDYVIRIFPELISRENNTVFGLFNGDQMLAIAGYTTFHHRYAMLGRLRSDVRYRGNGHATYLLNEIIRYIQHNTKLEWVGAYTQRTNSAARQVIQKLDLKHMTTIQHVKLPLHHLQKDGEVWEKITNTDKIREYLLSTQNTIFSYEAYYPLPKDRLYLTDAYLSTGSFYIHSKGKRFMFIQEDIKDYVYAHVKYFWDDLHLQAGFWSTVAAHIQSQSNVENIWLNLSPTAASSLSSRFVMNSNDEWHLYEKWLT</sequence>
<dbReference type="GO" id="GO:0016747">
    <property type="term" value="F:acyltransferase activity, transferring groups other than amino-acyl groups"/>
    <property type="evidence" value="ECO:0007669"/>
    <property type="project" value="InterPro"/>
</dbReference>
<name>A0A0A5FWY8_9BACI</name>
<evidence type="ECO:0000259" key="1">
    <source>
        <dbReference type="PROSITE" id="PS51186"/>
    </source>
</evidence>
<dbReference type="Gene3D" id="3.40.630.30">
    <property type="match status" value="1"/>
</dbReference>
<dbReference type="OrthoDB" id="2423856at2"/>
<dbReference type="SUPFAM" id="SSF55729">
    <property type="entry name" value="Acyl-CoA N-acyltransferases (Nat)"/>
    <property type="match status" value="1"/>
</dbReference>
<dbReference type="STRING" id="1385512.N784_13570"/>
<dbReference type="Pfam" id="PF00583">
    <property type="entry name" value="Acetyltransf_1"/>
    <property type="match status" value="1"/>
</dbReference>
<accession>A0A0A5FWY8</accession>
<organism evidence="2 3">
    <name type="scientific">Pontibacillus litoralis JSM 072002</name>
    <dbReference type="NCBI Taxonomy" id="1385512"/>
    <lineage>
        <taxon>Bacteria</taxon>
        <taxon>Bacillati</taxon>
        <taxon>Bacillota</taxon>
        <taxon>Bacilli</taxon>
        <taxon>Bacillales</taxon>
        <taxon>Bacillaceae</taxon>
        <taxon>Pontibacillus</taxon>
    </lineage>
</organism>
<dbReference type="EMBL" id="AVPG01000039">
    <property type="protein sequence ID" value="KGX84424.1"/>
    <property type="molecule type" value="Genomic_DNA"/>
</dbReference>